<dbReference type="FunFam" id="3.40.50.2000:FF:000050">
    <property type="entry name" value="UDP-glucuronosyltransferase"/>
    <property type="match status" value="1"/>
</dbReference>
<keyword evidence="4" id="KW-1133">Transmembrane helix</keyword>
<evidence type="ECO:0008006" key="8">
    <source>
        <dbReference type="Google" id="ProtNLM"/>
    </source>
</evidence>
<feature type="transmembrane region" description="Helical" evidence="4">
    <location>
        <begin position="484"/>
        <end position="505"/>
    </location>
</feature>
<dbReference type="PANTHER" id="PTHR48043:SF145">
    <property type="entry name" value="FI06409P-RELATED"/>
    <property type="match status" value="1"/>
</dbReference>
<dbReference type="OMA" id="FTSFHYA"/>
<dbReference type="FunFam" id="3.40.50.2000:FF:000477">
    <property type="entry name" value="Uncharacterized protein"/>
    <property type="match status" value="1"/>
</dbReference>
<dbReference type="CDD" id="cd03784">
    <property type="entry name" value="GT1_Gtf-like"/>
    <property type="match status" value="1"/>
</dbReference>
<dbReference type="RefSeq" id="XP_030846486.1">
    <property type="nucleotide sequence ID" value="XM_030990626.1"/>
</dbReference>
<dbReference type="Gene3D" id="3.40.50.2000">
    <property type="entry name" value="Glycogen Phosphorylase B"/>
    <property type="match status" value="2"/>
</dbReference>
<dbReference type="EnsemblMetazoa" id="XM_030990626">
    <property type="protein sequence ID" value="XP_030846486"/>
    <property type="gene ID" value="LOC105443756"/>
</dbReference>
<dbReference type="InterPro" id="IPR002213">
    <property type="entry name" value="UDP_glucos_trans"/>
</dbReference>
<dbReference type="InterPro" id="IPR050271">
    <property type="entry name" value="UDP-glycosyltransferase"/>
</dbReference>
<feature type="chain" id="PRO_5036207706" description="Glucuronosyltransferase" evidence="5">
    <location>
        <begin position="25"/>
        <end position="528"/>
    </location>
</feature>
<evidence type="ECO:0000256" key="2">
    <source>
        <dbReference type="ARBA" id="ARBA00022676"/>
    </source>
</evidence>
<feature type="signal peptide" evidence="5">
    <location>
        <begin position="1"/>
        <end position="24"/>
    </location>
</feature>
<dbReference type="GO" id="GO:0008194">
    <property type="term" value="F:UDP-glycosyltransferase activity"/>
    <property type="evidence" value="ECO:0000318"/>
    <property type="project" value="GO_Central"/>
</dbReference>
<accession>A0A7M7P7Q6</accession>
<proteinExistence type="inferred from homology"/>
<organism evidence="6 7">
    <name type="scientific">Strongylocentrotus purpuratus</name>
    <name type="common">Purple sea urchin</name>
    <dbReference type="NCBI Taxonomy" id="7668"/>
    <lineage>
        <taxon>Eukaryota</taxon>
        <taxon>Metazoa</taxon>
        <taxon>Echinodermata</taxon>
        <taxon>Eleutherozoa</taxon>
        <taxon>Echinozoa</taxon>
        <taxon>Echinoidea</taxon>
        <taxon>Euechinoidea</taxon>
        <taxon>Echinacea</taxon>
        <taxon>Camarodonta</taxon>
        <taxon>Echinidea</taxon>
        <taxon>Strongylocentrotidae</taxon>
        <taxon>Strongylocentrotus</taxon>
    </lineage>
</organism>
<keyword evidence="2" id="KW-0328">Glycosyltransferase</keyword>
<keyword evidence="7" id="KW-1185">Reference proteome</keyword>
<comment type="similarity">
    <text evidence="1">Belongs to the UDP-glycosyltransferase family.</text>
</comment>
<protein>
    <recommendedName>
        <fullName evidence="8">Glucuronosyltransferase</fullName>
    </recommendedName>
</protein>
<evidence type="ECO:0000256" key="3">
    <source>
        <dbReference type="ARBA" id="ARBA00022679"/>
    </source>
</evidence>
<dbReference type="GeneID" id="105443756"/>
<name>A0A7M7P7Q6_STRPU</name>
<dbReference type="PANTHER" id="PTHR48043">
    <property type="entry name" value="EG:EG0003.4 PROTEIN-RELATED"/>
    <property type="match status" value="1"/>
</dbReference>
<keyword evidence="5" id="KW-0732">Signal</keyword>
<dbReference type="InParanoid" id="A0A7M7P7Q6"/>
<dbReference type="SUPFAM" id="SSF53756">
    <property type="entry name" value="UDP-Glycosyltransferase/glycogen phosphorylase"/>
    <property type="match status" value="1"/>
</dbReference>
<keyword evidence="4" id="KW-0812">Transmembrane</keyword>
<evidence type="ECO:0000313" key="6">
    <source>
        <dbReference type="EnsemblMetazoa" id="XP_030846484"/>
    </source>
</evidence>
<evidence type="ECO:0000256" key="1">
    <source>
        <dbReference type="ARBA" id="ARBA00009995"/>
    </source>
</evidence>
<sequence>MTGLTMPNIALIGLFLTHIRTCGASNILVSPLIGKGSHFYLSAAIGEQLLVRGHNLTYLVSNAFEDHVKKSRFGEMFHYEVFKHSIPVEDIHELFHNLSRSLSSVGPGNEYNVSKILFETQRNDCTAILEDEFLMTRLRSANFSSLLYDTTWVCGAIIGEVLNLPYFAVVPYPSPCFHTASEGSGFNPTYVPSIMTSYSSVMSFKERLINSLAFVIYHNLGIQVTIKPYKPICERFGIADPYDLMKKIKLWFVNSDFVAEYPCALPPNVIPVGGLTSRDPMQLSSDIEDFIQGSESDGIIICSFGTILTLDDSNMALFKMFVEAFTRLPQRVLWLVKTSPPFPVPSSIKILPWLPQNDILGHPQTRAIFFHGGHNSYYEAIYHGVPVVAMPVIADHFDVSNRVVHFGLGLKLNKDNITSDMIYEALYEVTSNSTYMQTAKRMSANLRNRPMKPAERAAFWIDHALNHGTDNLEISAEHLNIFQYYLLDVIAFIFLVIIFSVYFTIKCIKVVCSRICRFRNPTIKEKAK</sequence>
<dbReference type="EnsemblMetazoa" id="XM_030990624">
    <property type="protein sequence ID" value="XP_030846484"/>
    <property type="gene ID" value="LOC105443756"/>
</dbReference>
<dbReference type="Proteomes" id="UP000007110">
    <property type="component" value="Unassembled WGS sequence"/>
</dbReference>
<reference evidence="6" key="2">
    <citation type="submission" date="2021-01" db="UniProtKB">
        <authorList>
            <consortium name="EnsemblMetazoa"/>
        </authorList>
    </citation>
    <scope>IDENTIFICATION</scope>
</reference>
<evidence type="ECO:0000256" key="5">
    <source>
        <dbReference type="SAM" id="SignalP"/>
    </source>
</evidence>
<dbReference type="OrthoDB" id="5835829at2759"/>
<evidence type="ECO:0000256" key="4">
    <source>
        <dbReference type="SAM" id="Phobius"/>
    </source>
</evidence>
<dbReference type="Pfam" id="PF00201">
    <property type="entry name" value="UDPGT"/>
    <property type="match status" value="1"/>
</dbReference>
<keyword evidence="4" id="KW-0472">Membrane</keyword>
<dbReference type="RefSeq" id="XP_030846484.1">
    <property type="nucleotide sequence ID" value="XM_030990624.1"/>
</dbReference>
<evidence type="ECO:0000313" key="7">
    <source>
        <dbReference type="Proteomes" id="UP000007110"/>
    </source>
</evidence>
<reference evidence="7" key="1">
    <citation type="submission" date="2015-02" db="EMBL/GenBank/DDBJ databases">
        <title>Genome sequencing for Strongylocentrotus purpuratus.</title>
        <authorList>
            <person name="Murali S."/>
            <person name="Liu Y."/>
            <person name="Vee V."/>
            <person name="English A."/>
            <person name="Wang M."/>
            <person name="Skinner E."/>
            <person name="Han Y."/>
            <person name="Muzny D.M."/>
            <person name="Worley K.C."/>
            <person name="Gibbs R.A."/>
        </authorList>
    </citation>
    <scope>NUCLEOTIDE SEQUENCE</scope>
</reference>
<dbReference type="AlphaFoldDB" id="A0A7M7P7Q6"/>
<dbReference type="KEGG" id="spu:105443756"/>
<keyword evidence="3" id="KW-0808">Transferase</keyword>